<dbReference type="EMBL" id="FMYP01000068">
    <property type="protein sequence ID" value="SDC98283.1"/>
    <property type="molecule type" value="Genomic_DNA"/>
</dbReference>
<dbReference type="Proteomes" id="UP000199452">
    <property type="component" value="Unassembled WGS sequence"/>
</dbReference>
<dbReference type="OrthoDB" id="1100445at2"/>
<protein>
    <submittedName>
        <fullName evidence="3">Helix-turn-helix domain-containing protein</fullName>
    </submittedName>
</protein>
<evidence type="ECO:0000313" key="4">
    <source>
        <dbReference type="Proteomes" id="UP000199452"/>
    </source>
</evidence>
<evidence type="ECO:0000259" key="1">
    <source>
        <dbReference type="Pfam" id="PF13936"/>
    </source>
</evidence>
<evidence type="ECO:0000313" key="3">
    <source>
        <dbReference type="EMBL" id="SDD27241.1"/>
    </source>
</evidence>
<dbReference type="InterPro" id="IPR025246">
    <property type="entry name" value="IS30-like_HTH"/>
</dbReference>
<feature type="domain" description="Transposase IS30-like HTH" evidence="1">
    <location>
        <begin position="3"/>
        <end position="43"/>
    </location>
</feature>
<sequence length="63" mass="7490">MAHINQEQRYVITLMLQQGKLQKEIALFINRSPSVISREIRRNRDAKTGIYESNVAQRAYERR</sequence>
<dbReference type="Pfam" id="PF13936">
    <property type="entry name" value="HTH_38"/>
    <property type="match status" value="1"/>
</dbReference>
<feature type="non-terminal residue" evidence="3">
    <location>
        <position position="63"/>
    </location>
</feature>
<evidence type="ECO:0000313" key="2">
    <source>
        <dbReference type="EMBL" id="SDC98283.1"/>
    </source>
</evidence>
<keyword evidence="4" id="KW-1185">Reference proteome</keyword>
<name>A0A1G6TDU6_9BACT</name>
<dbReference type="RefSeq" id="WP_139180971.1">
    <property type="nucleotide sequence ID" value="NZ_FMYP01000068.1"/>
</dbReference>
<proteinExistence type="predicted"/>
<organism evidence="3 4">
    <name type="scientific">Williamwhitmania taraxaci</name>
    <dbReference type="NCBI Taxonomy" id="1640674"/>
    <lineage>
        <taxon>Bacteria</taxon>
        <taxon>Pseudomonadati</taxon>
        <taxon>Bacteroidota</taxon>
        <taxon>Bacteroidia</taxon>
        <taxon>Bacteroidales</taxon>
        <taxon>Williamwhitmaniaceae</taxon>
        <taxon>Williamwhitmania</taxon>
    </lineage>
</organism>
<accession>A0A1G6TDU6</accession>
<gene>
    <name evidence="2" type="ORF">SAMN05216323_106814</name>
    <name evidence="3" type="ORF">SAMN05216323_11206</name>
</gene>
<dbReference type="AlphaFoldDB" id="A0A1G6TDU6"/>
<dbReference type="EMBL" id="FMYP01000120">
    <property type="protein sequence ID" value="SDD27241.1"/>
    <property type="molecule type" value="Genomic_DNA"/>
</dbReference>
<dbReference type="STRING" id="1640674.SAMN05216323_106814"/>
<reference evidence="3 4" key="1">
    <citation type="submission" date="2016-09" db="EMBL/GenBank/DDBJ databases">
        <authorList>
            <person name="Capua I."/>
            <person name="De Benedictis P."/>
            <person name="Joannis T."/>
            <person name="Lombin L.H."/>
            <person name="Cattoli G."/>
        </authorList>
    </citation>
    <scope>NUCLEOTIDE SEQUENCE [LARGE SCALE GENOMIC DNA]</scope>
    <source>
        <strain evidence="3 4">A7P-90m</strain>
    </source>
</reference>